<evidence type="ECO:0000256" key="2">
    <source>
        <dbReference type="ARBA" id="ARBA00022598"/>
    </source>
</evidence>
<evidence type="ECO:0000256" key="3">
    <source>
        <dbReference type="ARBA" id="ARBA00022741"/>
    </source>
</evidence>
<dbReference type="EC" id="6.1.1.1" evidence="9"/>
<dbReference type="Proteomes" id="UP000597444">
    <property type="component" value="Unassembled WGS sequence"/>
</dbReference>
<dbReference type="PRINTS" id="PR01040">
    <property type="entry name" value="TRNASYNTHTYR"/>
</dbReference>
<evidence type="ECO:0000256" key="4">
    <source>
        <dbReference type="ARBA" id="ARBA00022840"/>
    </source>
</evidence>
<dbReference type="InterPro" id="IPR014729">
    <property type="entry name" value="Rossmann-like_a/b/a_fold"/>
</dbReference>
<dbReference type="SUPFAM" id="SSF55174">
    <property type="entry name" value="Alpha-L RNA-binding motif"/>
    <property type="match status" value="1"/>
</dbReference>
<proteinExistence type="inferred from homology"/>
<dbReference type="HAMAP" id="MF_02007">
    <property type="entry name" value="Tyr_tRNA_synth_type2"/>
    <property type="match status" value="1"/>
</dbReference>
<dbReference type="SUPFAM" id="SSF52374">
    <property type="entry name" value="Nucleotidylyl transferase"/>
    <property type="match status" value="1"/>
</dbReference>
<comment type="caution">
    <text evidence="12">The sequence shown here is derived from an EMBL/GenBank/DDBJ whole genome shotgun (WGS) entry which is preliminary data.</text>
</comment>
<dbReference type="PANTHER" id="PTHR11766">
    <property type="entry name" value="TYROSYL-TRNA SYNTHETASE"/>
    <property type="match status" value="1"/>
</dbReference>
<dbReference type="InterPro" id="IPR024108">
    <property type="entry name" value="Tyr-tRNA-ligase_bac_2"/>
</dbReference>
<dbReference type="GO" id="GO:0006437">
    <property type="term" value="P:tyrosyl-tRNA aminoacylation"/>
    <property type="evidence" value="ECO:0007669"/>
    <property type="project" value="UniProtKB-UniRule"/>
</dbReference>
<dbReference type="Gene3D" id="3.10.290.10">
    <property type="entry name" value="RNA-binding S4 domain"/>
    <property type="match status" value="1"/>
</dbReference>
<comment type="caution">
    <text evidence="9">Lacks conserved residue(s) required for the propagation of feature annotation.</text>
</comment>
<accession>A0A8J3IGX7</accession>
<dbReference type="InterPro" id="IPR002305">
    <property type="entry name" value="aa-tRNA-synth_Ic"/>
</dbReference>
<evidence type="ECO:0000259" key="11">
    <source>
        <dbReference type="Pfam" id="PF22421"/>
    </source>
</evidence>
<keyword evidence="5 10" id="KW-0694">RNA-binding</keyword>
<evidence type="ECO:0000256" key="9">
    <source>
        <dbReference type="HAMAP-Rule" id="MF_02007"/>
    </source>
</evidence>
<dbReference type="GO" id="GO:0005829">
    <property type="term" value="C:cytosol"/>
    <property type="evidence" value="ECO:0007669"/>
    <property type="project" value="TreeGrafter"/>
</dbReference>
<dbReference type="GO" id="GO:0004831">
    <property type="term" value="F:tyrosine-tRNA ligase activity"/>
    <property type="evidence" value="ECO:0007669"/>
    <property type="project" value="UniProtKB-UniRule"/>
</dbReference>
<evidence type="ECO:0000256" key="5">
    <source>
        <dbReference type="ARBA" id="ARBA00022884"/>
    </source>
</evidence>
<comment type="subunit">
    <text evidence="9">Homodimer.</text>
</comment>
<reference evidence="12" key="1">
    <citation type="submission" date="2020-10" db="EMBL/GenBank/DDBJ databases">
        <title>Taxonomic study of unclassified bacteria belonging to the class Ktedonobacteria.</title>
        <authorList>
            <person name="Yabe S."/>
            <person name="Wang C.M."/>
            <person name="Zheng Y."/>
            <person name="Sakai Y."/>
            <person name="Cavaletti L."/>
            <person name="Monciardini P."/>
            <person name="Donadio S."/>
        </authorList>
    </citation>
    <scope>NUCLEOTIDE SEQUENCE</scope>
    <source>
        <strain evidence="12">ID150040</strain>
    </source>
</reference>
<dbReference type="Pfam" id="PF22421">
    <property type="entry name" value="SYY_C-terminal"/>
    <property type="match status" value="1"/>
</dbReference>
<gene>
    <name evidence="9 12" type="primary">tyrS</name>
    <name evidence="12" type="ORF">KSF_013350</name>
</gene>
<dbReference type="NCBIfam" id="TIGR00234">
    <property type="entry name" value="tyrS"/>
    <property type="match status" value="1"/>
</dbReference>
<feature type="domain" description="Tyrosine--tRNA ligase SYY-like C-terminal" evidence="11">
    <location>
        <begin position="332"/>
        <end position="407"/>
    </location>
</feature>
<evidence type="ECO:0000256" key="6">
    <source>
        <dbReference type="ARBA" id="ARBA00022917"/>
    </source>
</evidence>
<evidence type="ECO:0000256" key="8">
    <source>
        <dbReference type="ARBA" id="ARBA00048248"/>
    </source>
</evidence>
<dbReference type="AlphaFoldDB" id="A0A8J3IGX7"/>
<name>A0A8J3IGX7_9CHLR</name>
<keyword evidence="7 9" id="KW-0030">Aminoacyl-tRNA synthetase</keyword>
<dbReference type="InterPro" id="IPR036986">
    <property type="entry name" value="S4_RNA-bd_sf"/>
</dbReference>
<keyword evidence="13" id="KW-1185">Reference proteome</keyword>
<feature type="binding site" evidence="9">
    <location>
        <position position="237"/>
    </location>
    <ligand>
        <name>ATP</name>
        <dbReference type="ChEBI" id="CHEBI:30616"/>
    </ligand>
</feature>
<comment type="catalytic activity">
    <reaction evidence="8 9">
        <text>tRNA(Tyr) + L-tyrosine + ATP = L-tyrosyl-tRNA(Tyr) + AMP + diphosphate + H(+)</text>
        <dbReference type="Rhea" id="RHEA:10220"/>
        <dbReference type="Rhea" id="RHEA-COMP:9706"/>
        <dbReference type="Rhea" id="RHEA-COMP:9707"/>
        <dbReference type="ChEBI" id="CHEBI:15378"/>
        <dbReference type="ChEBI" id="CHEBI:30616"/>
        <dbReference type="ChEBI" id="CHEBI:33019"/>
        <dbReference type="ChEBI" id="CHEBI:58315"/>
        <dbReference type="ChEBI" id="CHEBI:78442"/>
        <dbReference type="ChEBI" id="CHEBI:78536"/>
        <dbReference type="ChEBI" id="CHEBI:456215"/>
        <dbReference type="EC" id="6.1.1.1"/>
    </reaction>
</comment>
<protein>
    <recommendedName>
        <fullName evidence="9">Tyrosine--tRNA ligase</fullName>
        <ecNumber evidence="9">6.1.1.1</ecNumber>
    </recommendedName>
    <alternativeName>
        <fullName evidence="9">Tyrosyl-tRNA synthetase</fullName>
        <shortName evidence="9">TyrRS</shortName>
    </alternativeName>
</protein>
<dbReference type="Pfam" id="PF00579">
    <property type="entry name" value="tRNA-synt_1b"/>
    <property type="match status" value="1"/>
</dbReference>
<dbReference type="PROSITE" id="PS50889">
    <property type="entry name" value="S4"/>
    <property type="match status" value="1"/>
</dbReference>
<dbReference type="CDD" id="cd00805">
    <property type="entry name" value="TyrRS_core"/>
    <property type="match status" value="1"/>
</dbReference>
<sequence length="413" mass="46716">MTVKQQPSIKDIDHLLRRGVAQVEKEPDLRRLLLEGNKGEPLRVKLGVDPTHYDLTIGHAVVFRKLRQFQRLGHKAVVVIGDWTARLGDPSGREEARKPLTEEQVNANAKTYLDQFFRIVDRGQTEVRRQSEWFDKFTLGDAIKLLGYKTVAQMLERDDFSKRYKGGIEIYLAEFMYPLLQGYDSVALRADVEIGGTDQTFNLLVGRELQPTFGQPSQQILTVNLIVGLDGVKKMGKSLDNYIAITAPANDMFGKLMSLPDHAMRTYYEALTDVDEAELDEFDRKMVEGSLNPRDVKLRMAREIVTEFHNEAAAQEAQESFIRQFSERKLPTDIPDYHLSADKNVVELIVEAKLAASNNKARELIKQGGVSLFPKGEAGTSIRIADPEFVVPAEDGAILKVGKRQYIRIKQEQ</sequence>
<dbReference type="InterPro" id="IPR024088">
    <property type="entry name" value="Tyr-tRNA-ligase_bac-type"/>
</dbReference>
<keyword evidence="3 9" id="KW-0547">Nucleotide-binding</keyword>
<comment type="similarity">
    <text evidence="9">Belongs to the class-I aminoacyl-tRNA synthetase family. TyrS type 2 subfamily.</text>
</comment>
<organism evidence="12 13">
    <name type="scientific">Reticulibacter mediterranei</name>
    <dbReference type="NCBI Taxonomy" id="2778369"/>
    <lineage>
        <taxon>Bacteria</taxon>
        <taxon>Bacillati</taxon>
        <taxon>Chloroflexota</taxon>
        <taxon>Ktedonobacteria</taxon>
        <taxon>Ktedonobacterales</taxon>
        <taxon>Reticulibacteraceae</taxon>
        <taxon>Reticulibacter</taxon>
    </lineage>
</organism>
<dbReference type="InterPro" id="IPR002307">
    <property type="entry name" value="Tyr-tRNA-ligase"/>
</dbReference>
<dbReference type="GO" id="GO:0005524">
    <property type="term" value="F:ATP binding"/>
    <property type="evidence" value="ECO:0007669"/>
    <property type="project" value="UniProtKB-UniRule"/>
</dbReference>
<evidence type="ECO:0000313" key="12">
    <source>
        <dbReference type="EMBL" id="GHO91287.1"/>
    </source>
</evidence>
<comment type="subcellular location">
    <subcellularLocation>
        <location evidence="9">Cytoplasm</location>
    </subcellularLocation>
</comment>
<dbReference type="Gene3D" id="3.40.50.620">
    <property type="entry name" value="HUPs"/>
    <property type="match status" value="1"/>
</dbReference>
<evidence type="ECO:0000256" key="1">
    <source>
        <dbReference type="ARBA" id="ARBA00022490"/>
    </source>
</evidence>
<evidence type="ECO:0000256" key="7">
    <source>
        <dbReference type="ARBA" id="ARBA00023146"/>
    </source>
</evidence>
<dbReference type="InterPro" id="IPR054608">
    <property type="entry name" value="SYY-like_C"/>
</dbReference>
<comment type="function">
    <text evidence="9">Catalyzes the attachment of tyrosine to tRNA(Tyr) in a two-step reaction: tyrosine is first activated by ATP to form Tyr-AMP and then transferred to the acceptor end of tRNA(Tyr).</text>
</comment>
<evidence type="ECO:0000256" key="10">
    <source>
        <dbReference type="PROSITE-ProRule" id="PRU00182"/>
    </source>
</evidence>
<dbReference type="GO" id="GO:0003723">
    <property type="term" value="F:RNA binding"/>
    <property type="evidence" value="ECO:0007669"/>
    <property type="project" value="UniProtKB-KW"/>
</dbReference>
<keyword evidence="1 9" id="KW-0963">Cytoplasm</keyword>
<dbReference type="EMBL" id="BNJK01000001">
    <property type="protein sequence ID" value="GHO91287.1"/>
    <property type="molecule type" value="Genomic_DNA"/>
</dbReference>
<keyword evidence="4 9" id="KW-0067">ATP-binding</keyword>
<evidence type="ECO:0000313" key="13">
    <source>
        <dbReference type="Proteomes" id="UP000597444"/>
    </source>
</evidence>
<keyword evidence="6 9" id="KW-0648">Protein biosynthesis</keyword>
<dbReference type="Gene3D" id="1.10.240.10">
    <property type="entry name" value="Tyrosyl-Transfer RNA Synthetase"/>
    <property type="match status" value="1"/>
</dbReference>
<dbReference type="PANTHER" id="PTHR11766:SF1">
    <property type="entry name" value="TYROSINE--TRNA LIGASE"/>
    <property type="match status" value="1"/>
</dbReference>
<keyword evidence="2 9" id="KW-0436">Ligase</keyword>